<dbReference type="AlphaFoldDB" id="W4KJI0"/>
<dbReference type="InParanoid" id="W4KJI0"/>
<reference evidence="2 3" key="1">
    <citation type="journal article" date="2012" name="New Phytol.">
        <title>Insight into trade-off between wood decay and parasitism from the genome of a fungal forest pathogen.</title>
        <authorList>
            <person name="Olson A."/>
            <person name="Aerts A."/>
            <person name="Asiegbu F."/>
            <person name="Belbahri L."/>
            <person name="Bouzid O."/>
            <person name="Broberg A."/>
            <person name="Canback B."/>
            <person name="Coutinho P.M."/>
            <person name="Cullen D."/>
            <person name="Dalman K."/>
            <person name="Deflorio G."/>
            <person name="van Diepen L.T."/>
            <person name="Dunand C."/>
            <person name="Duplessis S."/>
            <person name="Durling M."/>
            <person name="Gonthier P."/>
            <person name="Grimwood J."/>
            <person name="Fossdal C.G."/>
            <person name="Hansson D."/>
            <person name="Henrissat B."/>
            <person name="Hietala A."/>
            <person name="Himmelstrand K."/>
            <person name="Hoffmeister D."/>
            <person name="Hogberg N."/>
            <person name="James T.Y."/>
            <person name="Karlsson M."/>
            <person name="Kohler A."/>
            <person name="Kues U."/>
            <person name="Lee Y.H."/>
            <person name="Lin Y.C."/>
            <person name="Lind M."/>
            <person name="Lindquist E."/>
            <person name="Lombard V."/>
            <person name="Lucas S."/>
            <person name="Lunden K."/>
            <person name="Morin E."/>
            <person name="Murat C."/>
            <person name="Park J."/>
            <person name="Raffaello T."/>
            <person name="Rouze P."/>
            <person name="Salamov A."/>
            <person name="Schmutz J."/>
            <person name="Solheim H."/>
            <person name="Stahlberg J."/>
            <person name="Velez H."/>
            <person name="de Vries R.P."/>
            <person name="Wiebenga A."/>
            <person name="Woodward S."/>
            <person name="Yakovlev I."/>
            <person name="Garbelotto M."/>
            <person name="Martin F."/>
            <person name="Grigoriev I.V."/>
            <person name="Stenlid J."/>
        </authorList>
    </citation>
    <scope>NUCLEOTIDE SEQUENCE [LARGE SCALE GENOMIC DNA]</scope>
    <source>
        <strain evidence="2 3">TC 32-1</strain>
    </source>
</reference>
<dbReference type="eggNOG" id="ENOG502SDS2">
    <property type="taxonomic scope" value="Eukaryota"/>
</dbReference>
<name>W4KJI0_HETIT</name>
<dbReference type="HOGENOM" id="CLU_085824_0_0_1"/>
<evidence type="ECO:0008006" key="4">
    <source>
        <dbReference type="Google" id="ProtNLM"/>
    </source>
</evidence>
<dbReference type="KEGG" id="hir:HETIRDRAFT_432539"/>
<protein>
    <recommendedName>
        <fullName evidence="4">RRM domain-containing protein</fullName>
    </recommendedName>
</protein>
<dbReference type="RefSeq" id="XP_009542795.1">
    <property type="nucleotide sequence ID" value="XM_009544500.1"/>
</dbReference>
<gene>
    <name evidence="2" type="ORF">HETIRDRAFT_432539</name>
</gene>
<evidence type="ECO:0000256" key="1">
    <source>
        <dbReference type="SAM" id="MobiDB-lite"/>
    </source>
</evidence>
<dbReference type="EMBL" id="KI925455">
    <property type="protein sequence ID" value="ETW86007.1"/>
    <property type="molecule type" value="Genomic_DNA"/>
</dbReference>
<evidence type="ECO:0000313" key="2">
    <source>
        <dbReference type="EMBL" id="ETW86007.1"/>
    </source>
</evidence>
<sequence length="214" mass="24112">MSLNLFKRKISSKHMKLNGLPRTALPSDIRRMLVKYNITENFGDIQLDYGRFIPTGSAYLTFTAQSALHRAFIELRNASHMGFPITASRTPVPIGPPPRSRGDRGRLEASQRGVISGDGYRAGITETGKSVVVWGMPGKMTTDTMRLFLRGYKLAPGEGQITKLDSIGTQLTSRHFVRLNSMSEAYRLVRNVHMTFFEPLVWGDRYIIRARVVH</sequence>
<feature type="region of interest" description="Disordered" evidence="1">
    <location>
        <begin position="86"/>
        <end position="108"/>
    </location>
</feature>
<evidence type="ECO:0000313" key="3">
    <source>
        <dbReference type="Proteomes" id="UP000030671"/>
    </source>
</evidence>
<dbReference type="Proteomes" id="UP000030671">
    <property type="component" value="Unassembled WGS sequence"/>
</dbReference>
<dbReference type="GeneID" id="20674616"/>
<organism evidence="2 3">
    <name type="scientific">Heterobasidion irregulare (strain TC 32-1)</name>
    <dbReference type="NCBI Taxonomy" id="747525"/>
    <lineage>
        <taxon>Eukaryota</taxon>
        <taxon>Fungi</taxon>
        <taxon>Dikarya</taxon>
        <taxon>Basidiomycota</taxon>
        <taxon>Agaricomycotina</taxon>
        <taxon>Agaricomycetes</taxon>
        <taxon>Russulales</taxon>
        <taxon>Bondarzewiaceae</taxon>
        <taxon>Heterobasidion</taxon>
        <taxon>Heterobasidion annosum species complex</taxon>
    </lineage>
</organism>
<dbReference type="OrthoDB" id="5541797at2759"/>
<accession>W4KJI0</accession>
<keyword evidence="3" id="KW-1185">Reference proteome</keyword>
<proteinExistence type="predicted"/>